<evidence type="ECO:0000313" key="2">
    <source>
        <dbReference type="Proteomes" id="UP000006233"/>
    </source>
</evidence>
<comment type="caution">
    <text evidence="1">The sequence shown here is derived from an EMBL/GenBank/DDBJ whole genome shotgun (WGS) entry which is preliminary data.</text>
</comment>
<reference evidence="1 2" key="1">
    <citation type="submission" date="2009-09" db="EMBL/GenBank/DDBJ databases">
        <authorList>
            <person name="Weinstock G."/>
            <person name="Sodergren E."/>
            <person name="Clifton S."/>
            <person name="Fulton L."/>
            <person name="Fulton B."/>
            <person name="Courtney L."/>
            <person name="Fronick C."/>
            <person name="Harrison M."/>
            <person name="Strong C."/>
            <person name="Farmer C."/>
            <person name="Delahaunty K."/>
            <person name="Markovic C."/>
            <person name="Hall O."/>
            <person name="Minx P."/>
            <person name="Tomlinson C."/>
            <person name="Mitreva M."/>
            <person name="Nelson J."/>
            <person name="Hou S."/>
            <person name="Wollam A."/>
            <person name="Pepin K.H."/>
            <person name="Johnson M."/>
            <person name="Bhonagiri V."/>
            <person name="Nash W.E."/>
            <person name="Warren W."/>
            <person name="Chinwalla A."/>
            <person name="Mardis E.R."/>
            <person name="Wilson R.K."/>
        </authorList>
    </citation>
    <scope>NUCLEOTIDE SEQUENCE [LARGE SCALE GENOMIC DNA]</scope>
    <source>
        <strain evidence="1 2">F0254</strain>
    </source>
</reference>
<sequence>MHNWLLFKDNGETFYELPRLTKNFLIKKKQNSLLVKVAFIIINLNKIEKVRQVVFY</sequence>
<protein>
    <submittedName>
        <fullName evidence="1">Uncharacterized protein</fullName>
    </submittedName>
</protein>
<organism evidence="1 2">
    <name type="scientific">Leptotrichia hofstadii F0254</name>
    <dbReference type="NCBI Taxonomy" id="634994"/>
    <lineage>
        <taxon>Bacteria</taxon>
        <taxon>Fusobacteriati</taxon>
        <taxon>Fusobacteriota</taxon>
        <taxon>Fusobacteriia</taxon>
        <taxon>Fusobacteriales</taxon>
        <taxon>Leptotrichiaceae</taxon>
        <taxon>Leptotrichia</taxon>
    </lineage>
</organism>
<gene>
    <name evidence="1" type="ORF">GCWU000323_02498</name>
</gene>
<evidence type="ECO:0000313" key="1">
    <source>
        <dbReference type="EMBL" id="EEX73463.1"/>
    </source>
</evidence>
<dbReference type="AlphaFoldDB" id="C9N0X7"/>
<proteinExistence type="predicted"/>
<dbReference type="EMBL" id="ACVB02000027">
    <property type="protein sequence ID" value="EEX73463.1"/>
    <property type="molecule type" value="Genomic_DNA"/>
</dbReference>
<name>C9N0X7_9FUSO</name>
<dbReference type="HOGENOM" id="CLU_3008821_0_0_0"/>
<dbReference type="Proteomes" id="UP000006233">
    <property type="component" value="Unassembled WGS sequence"/>
</dbReference>
<accession>C9N0X7</accession>